<dbReference type="InterPro" id="IPR005181">
    <property type="entry name" value="SASA"/>
</dbReference>
<dbReference type="Pfam" id="PF03629">
    <property type="entry name" value="SASA"/>
    <property type="match status" value="2"/>
</dbReference>
<keyword evidence="1" id="KW-0378">Hydrolase</keyword>
<accession>A0AB33ILE8</accession>
<dbReference type="GO" id="GO:0005975">
    <property type="term" value="P:carbohydrate metabolic process"/>
    <property type="evidence" value="ECO:0007669"/>
    <property type="project" value="TreeGrafter"/>
</dbReference>
<proteinExistence type="predicted"/>
<dbReference type="Pfam" id="PF13472">
    <property type="entry name" value="Lipase_GDSL_2"/>
    <property type="match status" value="1"/>
</dbReference>
<reference evidence="4" key="1">
    <citation type="submission" date="2024-07" db="EMBL/GenBank/DDBJ databases">
        <title>Complete genome sequence of Prevotella sp. YM-2024 GTC17253.</title>
        <authorList>
            <person name="Hayashi M."/>
            <person name="Muto Y."/>
            <person name="Tanaka K."/>
            <person name="Niwa H."/>
        </authorList>
    </citation>
    <scope>NUCLEOTIDE SEQUENCE</scope>
    <source>
        <strain evidence="4">GTC17253</strain>
    </source>
</reference>
<feature type="domain" description="Sialate O-acetylesterase" evidence="2">
    <location>
        <begin position="481"/>
        <end position="582"/>
    </location>
</feature>
<dbReference type="Gene3D" id="3.40.50.1110">
    <property type="entry name" value="SGNH hydrolase"/>
    <property type="match status" value="2"/>
</dbReference>
<evidence type="ECO:0000313" key="4">
    <source>
        <dbReference type="EMBL" id="BFO70186.1"/>
    </source>
</evidence>
<dbReference type="AlphaFoldDB" id="A0AB33ILE8"/>
<evidence type="ECO:0000259" key="3">
    <source>
        <dbReference type="Pfam" id="PF13472"/>
    </source>
</evidence>
<feature type="domain" description="Sialate O-acetylesterase" evidence="2">
    <location>
        <begin position="304"/>
        <end position="425"/>
    </location>
</feature>
<dbReference type="InterPro" id="IPR013830">
    <property type="entry name" value="SGNH_hydro"/>
</dbReference>
<organism evidence="4">
    <name type="scientific">Prevotella sp. GTC17253</name>
    <dbReference type="NCBI Taxonomy" id="3236793"/>
    <lineage>
        <taxon>Bacteria</taxon>
        <taxon>Pseudomonadati</taxon>
        <taxon>Bacteroidota</taxon>
        <taxon>Bacteroidia</taxon>
        <taxon>Bacteroidales</taxon>
        <taxon>Prevotellaceae</taxon>
        <taxon>Prevotella</taxon>
    </lineage>
</organism>
<gene>
    <name evidence="4" type="ORF">GTC17253_01520</name>
</gene>
<dbReference type="PANTHER" id="PTHR22901:SF0">
    <property type="entry name" value="SIALATE O-ACETYLESTERASE"/>
    <property type="match status" value="1"/>
</dbReference>
<dbReference type="InterPro" id="IPR036514">
    <property type="entry name" value="SGNH_hydro_sf"/>
</dbReference>
<dbReference type="PANTHER" id="PTHR22901">
    <property type="entry name" value="SIALATE O-ACETYLESTERASE"/>
    <property type="match status" value="1"/>
</dbReference>
<sequence>MRQKILLLLVLLTTFLSSIEARRPIKVACVGNSITFGYGIKDREHDSYPAQLQALLGTNYEVRNFGKSGATLINRAYRPYTAQAEYHQALDFKADMVIIHLGVNDTDPRAWPNYSDDFIRDYRALIDSFRVANPKCKVWICRLTPISDRHSRFKSGTRDWHQQIQKRIERIAKTANVGLIDLHAALYNRPDVLPDGLHPNAEGAGLIARKVYTAISGDMGGLHVSRLYTDGMVLQRQAPIHMEGTADSHDEVTIQLGKQTIKTRSNAEGHWNVDLLPMQAAKGLTLVIKTKIQKLQFNDVAIGEVWLCSGQSNMAFRTSQLTPTERQDMMDYSRRQPDIRLFNMTENWATTNSEWPTSALDSVNRLQYYTDKGWQACNEHTAPAFSAVGLAFARTLADSLGVTIGVICNAIGGSTTESWIPRQTLENDFPDILKEPAKNDFIQQWARERMSKNIALKTNPLQRHPYQPCYLFEAGIEPLAHYSIRGVAWYQGESNAHNMEAYDQLFTLMVDSWRNYWNSNLPFYYVQLSSLNRPSWPWFRDVQRQQLQTIANTGMAVSTDMGDSLDVHPTRKMAVGQRLARWALAKSYGHQLVPSGPLMKHVDYREGAAYVSFDYADGLKTADGKDLRTFEVAGEDGLYYPAQAQIAGRQVKVWSRQVAKPVAVRYGWQPYTRANLVNSSLLPASTFRDEDF</sequence>
<dbReference type="InterPro" id="IPR039329">
    <property type="entry name" value="SIAE"/>
</dbReference>
<protein>
    <submittedName>
        <fullName evidence="4">GDSL-type esterase/lipase family protein</fullName>
    </submittedName>
</protein>
<dbReference type="SUPFAM" id="SSF52266">
    <property type="entry name" value="SGNH hydrolase"/>
    <property type="match status" value="2"/>
</dbReference>
<dbReference type="GO" id="GO:0001681">
    <property type="term" value="F:sialate O-acetylesterase activity"/>
    <property type="evidence" value="ECO:0007669"/>
    <property type="project" value="InterPro"/>
</dbReference>
<feature type="domain" description="SGNH hydrolase-type esterase" evidence="3">
    <location>
        <begin position="29"/>
        <end position="204"/>
    </location>
</feature>
<name>A0AB33ILE8_9BACT</name>
<evidence type="ECO:0000256" key="1">
    <source>
        <dbReference type="ARBA" id="ARBA00022801"/>
    </source>
</evidence>
<evidence type="ECO:0000259" key="2">
    <source>
        <dbReference type="Pfam" id="PF03629"/>
    </source>
</evidence>
<dbReference type="EMBL" id="AP035785">
    <property type="protein sequence ID" value="BFO70186.1"/>
    <property type="molecule type" value="Genomic_DNA"/>
</dbReference>